<sequence>MNLTGEFALIIAGRERMIPRMAERVVAYLALADRAVARSRLAGTLWPDTPPERAAKSLRSALWRLHSLGVDLIGAHDDRLRLDPTVSIDLGELTVLAHKLIHGPCDPVPAELSLLVATSEVLPDWDEEWIVADRERYRLVRLQALERAAIELLHQQRHHEALFTASAAVGTEPLRETARRIVIDIHIAQGNIAAALREYRSYHERLADEFGVPPSADLRQLIDRLGGDVAVTKHGRFRGTPRRS</sequence>
<organism evidence="2 3">
    <name type="scientific">Nocardia bovistercoris</name>
    <dbReference type="NCBI Taxonomy" id="2785916"/>
    <lineage>
        <taxon>Bacteria</taxon>
        <taxon>Bacillati</taxon>
        <taxon>Actinomycetota</taxon>
        <taxon>Actinomycetes</taxon>
        <taxon>Mycobacteriales</taxon>
        <taxon>Nocardiaceae</taxon>
        <taxon>Nocardia</taxon>
    </lineage>
</organism>
<dbReference type="InterPro" id="IPR011990">
    <property type="entry name" value="TPR-like_helical_dom_sf"/>
</dbReference>
<dbReference type="AlphaFoldDB" id="A0A931I624"/>
<dbReference type="InterPro" id="IPR005158">
    <property type="entry name" value="BTAD"/>
</dbReference>
<dbReference type="InterPro" id="IPR051677">
    <property type="entry name" value="AfsR-DnrI-RedD_regulator"/>
</dbReference>
<accession>A0A931I624</accession>
<proteinExistence type="predicted"/>
<comment type="caution">
    <text evidence="2">The sequence shown here is derived from an EMBL/GenBank/DDBJ whole genome shotgun (WGS) entry which is preliminary data.</text>
</comment>
<evidence type="ECO:0000313" key="3">
    <source>
        <dbReference type="Proteomes" id="UP000655751"/>
    </source>
</evidence>
<evidence type="ECO:0000313" key="2">
    <source>
        <dbReference type="EMBL" id="MBH0775542.1"/>
    </source>
</evidence>
<dbReference type="EMBL" id="JADMLG010000002">
    <property type="protein sequence ID" value="MBH0775542.1"/>
    <property type="molecule type" value="Genomic_DNA"/>
</dbReference>
<dbReference type="SUPFAM" id="SSF48452">
    <property type="entry name" value="TPR-like"/>
    <property type="match status" value="1"/>
</dbReference>
<dbReference type="SMART" id="SM01043">
    <property type="entry name" value="BTAD"/>
    <property type="match status" value="1"/>
</dbReference>
<dbReference type="Gene3D" id="1.10.10.10">
    <property type="entry name" value="Winged helix-like DNA-binding domain superfamily/Winged helix DNA-binding domain"/>
    <property type="match status" value="1"/>
</dbReference>
<feature type="domain" description="Bacterial transcriptional activator" evidence="1">
    <location>
        <begin position="88"/>
        <end position="226"/>
    </location>
</feature>
<name>A0A931I624_9NOCA</name>
<dbReference type="InterPro" id="IPR036388">
    <property type="entry name" value="WH-like_DNA-bd_sf"/>
</dbReference>
<evidence type="ECO:0000259" key="1">
    <source>
        <dbReference type="SMART" id="SM01043"/>
    </source>
</evidence>
<dbReference type="Proteomes" id="UP000655751">
    <property type="component" value="Unassembled WGS sequence"/>
</dbReference>
<protein>
    <recommendedName>
        <fullName evidence="1">Bacterial transcriptional activator domain-containing protein</fullName>
    </recommendedName>
</protein>
<reference evidence="2" key="1">
    <citation type="submission" date="2020-11" db="EMBL/GenBank/DDBJ databases">
        <title>Nocardia NEAU-351.nov., a novel actinomycete isolated from the cow dung.</title>
        <authorList>
            <person name="Zhang X."/>
        </authorList>
    </citation>
    <scope>NUCLEOTIDE SEQUENCE</scope>
    <source>
        <strain evidence="2">NEAU-351</strain>
    </source>
</reference>
<dbReference type="Gene3D" id="1.25.40.10">
    <property type="entry name" value="Tetratricopeptide repeat domain"/>
    <property type="match status" value="1"/>
</dbReference>
<dbReference type="Pfam" id="PF03704">
    <property type="entry name" value="BTAD"/>
    <property type="match status" value="1"/>
</dbReference>
<dbReference type="PANTHER" id="PTHR35807">
    <property type="entry name" value="TRANSCRIPTIONAL REGULATOR REDD-RELATED"/>
    <property type="match status" value="1"/>
</dbReference>
<dbReference type="RefSeq" id="WP_196147907.1">
    <property type="nucleotide sequence ID" value="NZ_JADMLG010000002.1"/>
</dbReference>
<gene>
    <name evidence="2" type="ORF">IT779_04460</name>
</gene>
<keyword evidence="3" id="KW-1185">Reference proteome</keyword>